<keyword evidence="2" id="KW-0963">Cytoplasm</keyword>
<keyword evidence="4" id="KW-1185">Reference proteome</keyword>
<dbReference type="Pfam" id="PF01774">
    <property type="entry name" value="UreD"/>
    <property type="match status" value="1"/>
</dbReference>
<comment type="similarity">
    <text evidence="2">Belongs to the UreD family.</text>
</comment>
<protein>
    <recommendedName>
        <fullName evidence="2">Urease accessory protein UreD</fullName>
    </recommendedName>
</protein>
<sequence>MSTAVAVGTSMRACARVATESAPGPGGRPRTRISGLRSQAPLMLFTTRAKEGEPSVAHRGVPARVSVAAGAAGPIGGDELRLEVEVGPGSVLVLSEVSPSLLLPGREGRVSTTRVRISVATGGTLVWLPEPLVAARGCDHLNEVRVDLADDAALLMREEVVLGRHGETGGRVRLSTRVRRSGRALLCQDLELGTGAGRTPVVAHGHRAVGSVLVADPLWCAQEARSRPRTRLLSGDAVVTPLPQGAALISALCQDNASLRDTLRSGLAALGPPWTPRPVPPPP</sequence>
<dbReference type="HAMAP" id="MF_01384">
    <property type="entry name" value="UreD"/>
    <property type="match status" value="1"/>
</dbReference>
<reference evidence="3 4" key="1">
    <citation type="submission" date="2018-06" db="EMBL/GenBank/DDBJ databases">
        <title>Streptomyces reniochalinae sp. nov. and Streptomyces diacarnus sp. nov. from marine sponges.</title>
        <authorList>
            <person name="Li L."/>
        </authorList>
    </citation>
    <scope>NUCLEOTIDE SEQUENCE [LARGE SCALE GENOMIC DNA]</scope>
    <source>
        <strain evidence="3 4">LHW51701</strain>
    </source>
</reference>
<organism evidence="3 4">
    <name type="scientific">Streptomyces diacarni</name>
    <dbReference type="NCBI Taxonomy" id="2800381"/>
    <lineage>
        <taxon>Bacteria</taxon>
        <taxon>Bacillati</taxon>
        <taxon>Actinomycetota</taxon>
        <taxon>Actinomycetes</taxon>
        <taxon>Kitasatosporales</taxon>
        <taxon>Streptomycetaceae</taxon>
        <taxon>Streptomyces</taxon>
    </lineage>
</organism>
<dbReference type="GO" id="GO:0005737">
    <property type="term" value="C:cytoplasm"/>
    <property type="evidence" value="ECO:0007669"/>
    <property type="project" value="UniProtKB-SubCell"/>
</dbReference>
<accession>A0A367F599</accession>
<comment type="subcellular location">
    <subcellularLocation>
        <location evidence="2">Cytoplasm</location>
    </subcellularLocation>
</comment>
<gene>
    <name evidence="2" type="primary">ureD</name>
    <name evidence="3" type="ORF">DTL70_11370</name>
</gene>
<comment type="function">
    <text evidence="2">Required for maturation of urease via the functional incorporation of the urease nickel metallocenter.</text>
</comment>
<name>A0A367F599_9ACTN</name>
<evidence type="ECO:0000313" key="3">
    <source>
        <dbReference type="EMBL" id="RCG24905.1"/>
    </source>
</evidence>
<dbReference type="GO" id="GO:0016151">
    <property type="term" value="F:nickel cation binding"/>
    <property type="evidence" value="ECO:0007669"/>
    <property type="project" value="UniProtKB-UniRule"/>
</dbReference>
<evidence type="ECO:0000256" key="1">
    <source>
        <dbReference type="ARBA" id="ARBA00023186"/>
    </source>
</evidence>
<dbReference type="InterPro" id="IPR002669">
    <property type="entry name" value="UreD"/>
</dbReference>
<comment type="caution">
    <text evidence="3">The sequence shown here is derived from an EMBL/GenBank/DDBJ whole genome shotgun (WGS) entry which is preliminary data.</text>
</comment>
<proteinExistence type="inferred from homology"/>
<keyword evidence="2" id="KW-0996">Nickel insertion</keyword>
<keyword evidence="1 2" id="KW-0143">Chaperone</keyword>
<dbReference type="AlphaFoldDB" id="A0A367F599"/>
<dbReference type="Proteomes" id="UP000252914">
    <property type="component" value="Unassembled WGS sequence"/>
</dbReference>
<evidence type="ECO:0000313" key="4">
    <source>
        <dbReference type="Proteomes" id="UP000252914"/>
    </source>
</evidence>
<comment type="subunit">
    <text evidence="2">UreD, UreF and UreG form a complex that acts as a GTP-hydrolysis-dependent molecular chaperone, activating the urease apoprotein by helping to assemble the nickel containing metallocenter of UreC. The UreE protein probably delivers the nickel.</text>
</comment>
<evidence type="ECO:0000256" key="2">
    <source>
        <dbReference type="HAMAP-Rule" id="MF_01384"/>
    </source>
</evidence>
<dbReference type="EMBL" id="QOIN01000039">
    <property type="protein sequence ID" value="RCG24905.1"/>
    <property type="molecule type" value="Genomic_DNA"/>
</dbReference>